<name>A0A3S5FDD1_9PLAT</name>
<keyword evidence="2" id="KW-1185">Reference proteome</keyword>
<sequence>MKLYSIICSRLEDVCRERRNACQRLFSLQTGVHFVSPWQAGRLVSSGHFVKPPTGHQINHTDWYTNSTLVRPDFIANTSSIPLANGSPHDATTLPLQSHSPVPEAPLADVKEARPTSPLFPHPLAVTCLHVAMTRRSVSHT</sequence>
<dbReference type="AlphaFoldDB" id="A0A3S5FDD1"/>
<reference evidence="1" key="1">
    <citation type="submission" date="2018-11" db="EMBL/GenBank/DDBJ databases">
        <authorList>
            <consortium name="Pathogen Informatics"/>
        </authorList>
    </citation>
    <scope>NUCLEOTIDE SEQUENCE</scope>
</reference>
<evidence type="ECO:0000313" key="2">
    <source>
        <dbReference type="Proteomes" id="UP000784294"/>
    </source>
</evidence>
<gene>
    <name evidence="1" type="ORF">PXEA_LOCUS11540</name>
</gene>
<accession>A0A3S5FDD1</accession>
<evidence type="ECO:0000313" key="1">
    <source>
        <dbReference type="EMBL" id="VEL18100.1"/>
    </source>
</evidence>
<dbReference type="EMBL" id="CAAALY010035631">
    <property type="protein sequence ID" value="VEL18100.1"/>
    <property type="molecule type" value="Genomic_DNA"/>
</dbReference>
<dbReference type="Proteomes" id="UP000784294">
    <property type="component" value="Unassembled WGS sequence"/>
</dbReference>
<protein>
    <submittedName>
        <fullName evidence="1">Uncharacterized protein</fullName>
    </submittedName>
</protein>
<organism evidence="1 2">
    <name type="scientific">Protopolystoma xenopodis</name>
    <dbReference type="NCBI Taxonomy" id="117903"/>
    <lineage>
        <taxon>Eukaryota</taxon>
        <taxon>Metazoa</taxon>
        <taxon>Spiralia</taxon>
        <taxon>Lophotrochozoa</taxon>
        <taxon>Platyhelminthes</taxon>
        <taxon>Monogenea</taxon>
        <taxon>Polyopisthocotylea</taxon>
        <taxon>Polystomatidea</taxon>
        <taxon>Polystomatidae</taxon>
        <taxon>Protopolystoma</taxon>
    </lineage>
</organism>
<proteinExistence type="predicted"/>
<comment type="caution">
    <text evidence="1">The sequence shown here is derived from an EMBL/GenBank/DDBJ whole genome shotgun (WGS) entry which is preliminary data.</text>
</comment>